<dbReference type="InterPro" id="IPR021054">
    <property type="entry name" value="Cell_wall_mannoprotein_1"/>
</dbReference>
<evidence type="ECO:0000256" key="2">
    <source>
        <dbReference type="SAM" id="SignalP"/>
    </source>
</evidence>
<evidence type="ECO:0000256" key="1">
    <source>
        <dbReference type="SAM" id="MobiDB-lite"/>
    </source>
</evidence>
<dbReference type="Pfam" id="PF12296">
    <property type="entry name" value="HsbA"/>
    <property type="match status" value="1"/>
</dbReference>
<keyword evidence="4" id="KW-1185">Reference proteome</keyword>
<comment type="caution">
    <text evidence="3">The sequence shown here is derived from an EMBL/GenBank/DDBJ whole genome shotgun (WGS) entry which is preliminary data.</text>
</comment>
<dbReference type="PANTHER" id="PTHR38123">
    <property type="entry name" value="CELL WALL SERINE-THREONINE-RICH GALACTOMANNOPROTEIN MP1 (AFU_ORTHOLOGUE AFUA_4G03240)"/>
    <property type="match status" value="1"/>
</dbReference>
<name>A0A8H3VQ81_VENIN</name>
<feature type="signal peptide" evidence="2">
    <location>
        <begin position="1"/>
        <end position="17"/>
    </location>
</feature>
<feature type="compositionally biased region" description="Low complexity" evidence="1">
    <location>
        <begin position="207"/>
        <end position="221"/>
    </location>
</feature>
<dbReference type="AlphaFoldDB" id="A0A8H3VQ81"/>
<dbReference type="EMBL" id="WNWR01000115">
    <property type="protein sequence ID" value="KAE9990934.1"/>
    <property type="molecule type" value="Genomic_DNA"/>
</dbReference>
<evidence type="ECO:0008006" key="5">
    <source>
        <dbReference type="Google" id="ProtNLM"/>
    </source>
</evidence>
<reference evidence="3 4" key="1">
    <citation type="submission" date="2019-07" db="EMBL/GenBank/DDBJ databases">
        <title>Venturia inaequalis Genome Resource.</title>
        <authorList>
            <person name="Lichtner F.J."/>
        </authorList>
    </citation>
    <scope>NUCLEOTIDE SEQUENCE [LARGE SCALE GENOMIC DNA]</scope>
    <source>
        <strain evidence="3 4">DMI_063113</strain>
    </source>
</reference>
<dbReference type="Proteomes" id="UP000490939">
    <property type="component" value="Unassembled WGS sequence"/>
</dbReference>
<sequence length="274" mass="26947">MYFSTALLFALGSTTLASPAANQIQARDAATLMSAITMVSTAVNGLDTAVKALNSPTDTVALGNIATMGQAVGDTVKTAQAMVEGTDAINLISALKIMTTATALTDGLIATTGDLVQKKPILDQAGLSPVVGMMLMMQQSTSGGFSDAVTDKLPAVAKALAQGSSQKVNDALADAIAVYMTPPAAGSAGGAGGAGGATPAAAAAAGTNGTADATPATDGSGNVSPSPMVSGDTGNSTSNILDNSGNSTSNILDNSGNSTANANKRRHMVVRLRV</sequence>
<feature type="compositionally biased region" description="Polar residues" evidence="1">
    <location>
        <begin position="222"/>
        <end position="262"/>
    </location>
</feature>
<dbReference type="Gene3D" id="1.20.1280.140">
    <property type="match status" value="1"/>
</dbReference>
<proteinExistence type="predicted"/>
<gene>
    <name evidence="3" type="ORF">EG327_000705</name>
</gene>
<evidence type="ECO:0000313" key="4">
    <source>
        <dbReference type="Proteomes" id="UP000490939"/>
    </source>
</evidence>
<evidence type="ECO:0000313" key="3">
    <source>
        <dbReference type="EMBL" id="KAE9990934.1"/>
    </source>
</evidence>
<dbReference type="GO" id="GO:0005576">
    <property type="term" value="C:extracellular region"/>
    <property type="evidence" value="ECO:0007669"/>
    <property type="project" value="TreeGrafter"/>
</dbReference>
<organism evidence="3 4">
    <name type="scientific">Venturia inaequalis</name>
    <name type="common">Apple scab fungus</name>
    <dbReference type="NCBI Taxonomy" id="5025"/>
    <lineage>
        <taxon>Eukaryota</taxon>
        <taxon>Fungi</taxon>
        <taxon>Dikarya</taxon>
        <taxon>Ascomycota</taxon>
        <taxon>Pezizomycotina</taxon>
        <taxon>Dothideomycetes</taxon>
        <taxon>Pleosporomycetidae</taxon>
        <taxon>Venturiales</taxon>
        <taxon>Venturiaceae</taxon>
        <taxon>Venturia</taxon>
    </lineage>
</organism>
<feature type="region of interest" description="Disordered" evidence="1">
    <location>
        <begin position="207"/>
        <end position="266"/>
    </location>
</feature>
<protein>
    <recommendedName>
        <fullName evidence="5">Cell wall protein</fullName>
    </recommendedName>
</protein>
<dbReference type="PANTHER" id="PTHR38123:SF6">
    <property type="entry name" value="CELL WALL SERINE-THREONINE-RICH GALACTOMANNOPROTEIN MP1 (AFU_ORTHOLOGUE AFUA_4G03240)"/>
    <property type="match status" value="1"/>
</dbReference>
<accession>A0A8H3VQ81</accession>
<feature type="chain" id="PRO_5034765702" description="Cell wall protein" evidence="2">
    <location>
        <begin position="18"/>
        <end position="274"/>
    </location>
</feature>
<keyword evidence="2" id="KW-0732">Signal</keyword>